<evidence type="ECO:0000313" key="1">
    <source>
        <dbReference type="EMBL" id="ALR22803.1"/>
    </source>
</evidence>
<proteinExistence type="predicted"/>
<protein>
    <submittedName>
        <fullName evidence="1">DNA-binding protein</fullName>
    </submittedName>
</protein>
<dbReference type="OrthoDB" id="4419620at2"/>
<gene>
    <name evidence="1" type="ORF">ATN00_20020</name>
</gene>
<organism evidence="1 2">
    <name type="scientific">Sphingobium baderi</name>
    <dbReference type="NCBI Taxonomy" id="1332080"/>
    <lineage>
        <taxon>Bacteria</taxon>
        <taxon>Pseudomonadati</taxon>
        <taxon>Pseudomonadota</taxon>
        <taxon>Alphaproteobacteria</taxon>
        <taxon>Sphingomonadales</taxon>
        <taxon>Sphingomonadaceae</taxon>
        <taxon>Sphingobium</taxon>
    </lineage>
</organism>
<dbReference type="InterPro" id="IPR010982">
    <property type="entry name" value="Lambda_DNA-bd_dom_sf"/>
</dbReference>
<dbReference type="Gene3D" id="1.10.260.40">
    <property type="entry name" value="lambda repressor-like DNA-binding domains"/>
    <property type="match status" value="1"/>
</dbReference>
<accession>A0A0S3F515</accession>
<dbReference type="STRING" id="1332080.ATN00_20020"/>
<dbReference type="GO" id="GO:0003677">
    <property type="term" value="F:DNA binding"/>
    <property type="evidence" value="ECO:0007669"/>
    <property type="project" value="UniProtKB-KW"/>
</dbReference>
<dbReference type="KEGG" id="sbd:ATN00_20020"/>
<dbReference type="EMBL" id="CP013264">
    <property type="protein sequence ID" value="ALR22803.1"/>
    <property type="molecule type" value="Genomic_DNA"/>
</dbReference>
<dbReference type="AlphaFoldDB" id="A0A0S3F515"/>
<dbReference type="Proteomes" id="UP000056968">
    <property type="component" value="Chromosome"/>
</dbReference>
<reference evidence="1 2" key="1">
    <citation type="submission" date="2015-11" db="EMBL/GenBank/DDBJ databases">
        <title>A Two-component Flavoprotein Monooxygenase System MeaXY Responsible for para-Hydroxylation of 2-Methyl-6-ethylaniline and 2,6-Diethylaniline in Sphingobium baderi DE-13.</title>
        <authorList>
            <person name="Cheng M."/>
            <person name="Meng Q."/>
            <person name="Yang Y."/>
            <person name="Chu C."/>
            <person name="Yan X."/>
            <person name="He J."/>
            <person name="Li S."/>
        </authorList>
    </citation>
    <scope>NUCLEOTIDE SEQUENCE [LARGE SCALE GENOMIC DNA]</scope>
    <source>
        <strain evidence="1 2">DE-13</strain>
    </source>
</reference>
<keyword evidence="2" id="KW-1185">Reference proteome</keyword>
<keyword evidence="1" id="KW-0238">DNA-binding</keyword>
<sequence length="100" mass="10729">MTITGPQARAARILVQWPREYVARKADLSGEDLLAFETGAGMFDADASLRLRKVLELGGAVFLPEDADGGVGVRLKFTAKDARALDRMENEGGAYGSDDV</sequence>
<dbReference type="RefSeq" id="WP_062069046.1">
    <property type="nucleotide sequence ID" value="NZ_CP013264.1"/>
</dbReference>
<name>A0A0S3F515_9SPHN</name>
<evidence type="ECO:0000313" key="2">
    <source>
        <dbReference type="Proteomes" id="UP000056968"/>
    </source>
</evidence>